<sequence>MNDDIDKSLLDRLQALRGSSATPEKPPAPPINIDVIERAKTPTREEALADRLRSLRDRTESPSAPASKVPPRPSAPTPIAAAQRGQPPRPEPADEDVDALFETDDRTLEELLGDVNAEEQPPQTTEPRDEDVRALLEELSRSVPKDDGTEAQDERRDREEDGRGDSDDSDGERMGQEVDDVIARFRDEAEIEAKRAPEQDAQDEDADEQEAGTDDAPPEDLDLPSLPSNLDTLPSSSPPHASQPRTLDDLTARMAALRAPSSPSSDPSLSLPSVPTSKPAKGPKRLTTTTRYTDDDVDSWCTVCLEDATLRCLGCDDDPYCARCWREMHVGPAAGFDERSHRAVQFTRRKKSDKVAPPDAPHKSHKLANFLTSEEDLFIKTHLGEPDVDVASWRLSVSGHVEQPLSLSFDELLQFPQAKVTAFHKCAGSPLFPLAPTPGDVGNVVWSGVRLSDVLDAVRPHRDAALVWSSGQDFGSYRGADPQHFGKDLPLERARRPEVLLATHLNGEPLTRRHGGPVRLVVPGFYATNSVKWLHSLRVATERSPSIFTTKYYNDRIERPDGTIATAPVWAIAPDSVIISPLPGADCGGSVVVSGWAWSDEEIATVEVSLDGGRSWQAARLDAREAYSWQAFRLDVTSLPSGCHRALSRATDRAGRVQPITGARNASVPVDIMVSE</sequence>
<dbReference type="EMBL" id="JBGNUJ010000006">
    <property type="protein sequence ID" value="KAL3958289.1"/>
    <property type="molecule type" value="Genomic_DNA"/>
</dbReference>
<protein>
    <submittedName>
        <fullName evidence="1">Uncharacterized protein</fullName>
    </submittedName>
</protein>
<dbReference type="Proteomes" id="UP001638806">
    <property type="component" value="Unassembled WGS sequence"/>
</dbReference>
<accession>A0ACC4DRX5</accession>
<organism evidence="1 2">
    <name type="scientific">Purpureocillium lilacinum</name>
    <name type="common">Paecilomyces lilacinus</name>
    <dbReference type="NCBI Taxonomy" id="33203"/>
    <lineage>
        <taxon>Eukaryota</taxon>
        <taxon>Fungi</taxon>
        <taxon>Dikarya</taxon>
        <taxon>Ascomycota</taxon>
        <taxon>Pezizomycotina</taxon>
        <taxon>Sordariomycetes</taxon>
        <taxon>Hypocreomycetidae</taxon>
        <taxon>Hypocreales</taxon>
        <taxon>Ophiocordycipitaceae</taxon>
        <taxon>Purpureocillium</taxon>
    </lineage>
</organism>
<proteinExistence type="predicted"/>
<name>A0ACC4DRX5_PURLI</name>
<comment type="caution">
    <text evidence="1">The sequence shown here is derived from an EMBL/GenBank/DDBJ whole genome shotgun (WGS) entry which is preliminary data.</text>
</comment>
<evidence type="ECO:0000313" key="2">
    <source>
        <dbReference type="Proteomes" id="UP001638806"/>
    </source>
</evidence>
<keyword evidence="2" id="KW-1185">Reference proteome</keyword>
<reference evidence="1" key="1">
    <citation type="submission" date="2024-12" db="EMBL/GenBank/DDBJ databases">
        <title>Comparative genomics and development of molecular markers within Purpureocillium lilacinum and among Purpureocillium species.</title>
        <authorList>
            <person name="Yeh Z.-Y."/>
            <person name="Ni N.-T."/>
            <person name="Lo P.-H."/>
            <person name="Mushyakhwo K."/>
            <person name="Lin C.-F."/>
            <person name="Nai Y.-S."/>
        </authorList>
    </citation>
    <scope>NUCLEOTIDE SEQUENCE</scope>
    <source>
        <strain evidence="1">NCHU-NPUST-175</strain>
    </source>
</reference>
<gene>
    <name evidence="1" type="ORF">ACCO45_006451</name>
</gene>
<evidence type="ECO:0000313" key="1">
    <source>
        <dbReference type="EMBL" id="KAL3958289.1"/>
    </source>
</evidence>